<evidence type="ECO:0000313" key="2">
    <source>
        <dbReference type="EMBL" id="UUY03924.1"/>
    </source>
</evidence>
<evidence type="ECO:0000313" key="3">
    <source>
        <dbReference type="Proteomes" id="UP001058860"/>
    </source>
</evidence>
<reference evidence="3" key="1">
    <citation type="submission" date="2021-11" db="EMBL/GenBank/DDBJ databases">
        <title>Cultivation dependent microbiological survey of springs from the worlds oldest radium mine currently devoted to the extraction of radon-saturated water.</title>
        <authorList>
            <person name="Kapinusova G."/>
            <person name="Smrhova T."/>
            <person name="Strejcek M."/>
            <person name="Suman J."/>
            <person name="Jani K."/>
            <person name="Pajer P."/>
            <person name="Uhlik O."/>
        </authorList>
    </citation>
    <scope>NUCLEOTIDE SEQUENCE [LARGE SCALE GENOMIC DNA]</scope>
    <source>
        <strain evidence="3">J379</strain>
    </source>
</reference>
<feature type="chain" id="PRO_5047076206" evidence="1">
    <location>
        <begin position="27"/>
        <end position="294"/>
    </location>
</feature>
<name>A0ABY5PGX4_9ACTN</name>
<dbReference type="InterPro" id="IPR029058">
    <property type="entry name" value="AB_hydrolase_fold"/>
</dbReference>
<proteinExistence type="predicted"/>
<dbReference type="PANTHER" id="PTHR32015:SF1">
    <property type="entry name" value="LIPASE"/>
    <property type="match status" value="1"/>
</dbReference>
<dbReference type="SUPFAM" id="SSF53474">
    <property type="entry name" value="alpha/beta-Hydrolases"/>
    <property type="match status" value="1"/>
</dbReference>
<keyword evidence="2" id="KW-0378">Hydrolase</keyword>
<feature type="signal peptide" evidence="1">
    <location>
        <begin position="1"/>
        <end position="26"/>
    </location>
</feature>
<dbReference type="Pfam" id="PF01674">
    <property type="entry name" value="Lipase_2"/>
    <property type="match status" value="1"/>
</dbReference>
<protein>
    <submittedName>
        <fullName evidence="2">Alpha/beta fold hydrolase</fullName>
    </submittedName>
</protein>
<dbReference type="Proteomes" id="UP001058860">
    <property type="component" value="Chromosome"/>
</dbReference>
<keyword evidence="1" id="KW-0732">Signal</keyword>
<dbReference type="PANTHER" id="PTHR32015">
    <property type="entry name" value="FASTING INDUCED LIPASE"/>
    <property type="match status" value="1"/>
</dbReference>
<accession>A0ABY5PGX4</accession>
<dbReference type="EMBL" id="CP088295">
    <property type="protein sequence ID" value="UUY03924.1"/>
    <property type="molecule type" value="Genomic_DNA"/>
</dbReference>
<sequence length="294" mass="30856">MNLRRTAAMAACAAIAFLSLAGAASAYTVTPSAALALSFSAVDPTGTPPGVNRDDCKLTAAKPRPVILVHGTTENRLANWSGLGPRLANEGFCVFALNYGYYNGIPGIDAIEKSAAQLSAYVDSVLAKYPGVSKVDLVGHSLGGMMPRYYIKFLGGQNKVNRLVGIAPSNQGTTLNGIAALAKVFGITGIVTSVGPAFAQQIAGSPFITNLNAGDPTPFAVKYDVLVTNGDQVVTPYRSSFITGASAWTAQSGCLLEASEHLQISYSRRVHTKVMNLLDGRNRTLPCDLVLPYV</sequence>
<evidence type="ECO:0000256" key="1">
    <source>
        <dbReference type="SAM" id="SignalP"/>
    </source>
</evidence>
<organism evidence="2 3">
    <name type="scientific">Svornostia abyssi</name>
    <dbReference type="NCBI Taxonomy" id="2898438"/>
    <lineage>
        <taxon>Bacteria</taxon>
        <taxon>Bacillati</taxon>
        <taxon>Actinomycetota</taxon>
        <taxon>Thermoleophilia</taxon>
        <taxon>Solirubrobacterales</taxon>
        <taxon>Baekduiaceae</taxon>
        <taxon>Svornostia</taxon>
    </lineage>
</organism>
<dbReference type="RefSeq" id="WP_353864423.1">
    <property type="nucleotide sequence ID" value="NZ_CP088295.1"/>
</dbReference>
<dbReference type="InterPro" id="IPR002918">
    <property type="entry name" value="Lipase_EstA/Esterase_EstB"/>
</dbReference>
<gene>
    <name evidence="2" type="ORF">LRS13_25295</name>
</gene>
<dbReference type="Gene3D" id="3.40.50.1820">
    <property type="entry name" value="alpha/beta hydrolase"/>
    <property type="match status" value="1"/>
</dbReference>
<keyword evidence="3" id="KW-1185">Reference proteome</keyword>
<dbReference type="GO" id="GO:0016787">
    <property type="term" value="F:hydrolase activity"/>
    <property type="evidence" value="ECO:0007669"/>
    <property type="project" value="UniProtKB-KW"/>
</dbReference>